<dbReference type="EMBL" id="MAEM01000403">
    <property type="protein sequence ID" value="OBR99947.1"/>
    <property type="molecule type" value="Genomic_DNA"/>
</dbReference>
<dbReference type="RefSeq" id="WP_065135704.1">
    <property type="nucleotide sequence ID" value="NZ_MAEM01000403.1"/>
</dbReference>
<evidence type="ECO:0000259" key="3">
    <source>
        <dbReference type="Pfam" id="PF10708"/>
    </source>
</evidence>
<accession>A0A1A6BC96</accession>
<name>A0A1A6BC96_MYCGO</name>
<dbReference type="InterPro" id="IPR018929">
    <property type="entry name" value="DUF2510"/>
</dbReference>
<gene>
    <name evidence="4" type="ORF">A9W98_27620</name>
</gene>
<feature type="region of interest" description="Disordered" evidence="1">
    <location>
        <begin position="21"/>
        <end position="43"/>
    </location>
</feature>
<feature type="domain" description="DUF2510" evidence="3">
    <location>
        <begin position="7"/>
        <end position="40"/>
    </location>
</feature>
<sequence length="245" mass="26625">MPTAPPAGWYVDPDGSAGQRYWDGERWTTHRRPKRPAPPAGVRRRWGALPVPLRVALVISLVVVLAGVGWALFTDSSRDDWAGLPNRLTCERRDGLKPPEGITVSGVEVKHPRSSVLQLTIRFAKPLPPSPTGTQSTKFVGYVLTYSVANNDGTGAKKFAQLGPEHGSDDLAITSTLAAEGNDSRVRPDRDTNARRVAPDTIQILLDLTRLGIDNQPVRPELTLDAQFDTPSTTTVRFATQVCTG</sequence>
<keyword evidence="2" id="KW-1133">Transmembrane helix</keyword>
<keyword evidence="2" id="KW-0472">Membrane</keyword>
<organism evidence="4 5">
    <name type="scientific">Mycobacterium gordonae</name>
    <dbReference type="NCBI Taxonomy" id="1778"/>
    <lineage>
        <taxon>Bacteria</taxon>
        <taxon>Bacillati</taxon>
        <taxon>Actinomycetota</taxon>
        <taxon>Actinomycetes</taxon>
        <taxon>Mycobacteriales</taxon>
        <taxon>Mycobacteriaceae</taxon>
        <taxon>Mycobacterium</taxon>
    </lineage>
</organism>
<protein>
    <recommendedName>
        <fullName evidence="3">DUF2510 domain-containing protein</fullName>
    </recommendedName>
</protein>
<evidence type="ECO:0000313" key="4">
    <source>
        <dbReference type="EMBL" id="OBR99947.1"/>
    </source>
</evidence>
<feature type="transmembrane region" description="Helical" evidence="2">
    <location>
        <begin position="53"/>
        <end position="73"/>
    </location>
</feature>
<keyword evidence="2" id="KW-0812">Transmembrane</keyword>
<evidence type="ECO:0000256" key="2">
    <source>
        <dbReference type="SAM" id="Phobius"/>
    </source>
</evidence>
<reference evidence="4 5" key="1">
    <citation type="submission" date="2016-06" db="EMBL/GenBank/DDBJ databases">
        <authorList>
            <person name="Kjaerup R.B."/>
            <person name="Dalgaard T.S."/>
            <person name="Juul-Madsen H.R."/>
        </authorList>
    </citation>
    <scope>NUCLEOTIDE SEQUENCE [LARGE SCALE GENOMIC DNA]</scope>
    <source>
        <strain evidence="4 5">1245752.6</strain>
    </source>
</reference>
<dbReference type="AlphaFoldDB" id="A0A1A6BC96"/>
<evidence type="ECO:0000313" key="5">
    <source>
        <dbReference type="Proteomes" id="UP000093757"/>
    </source>
</evidence>
<dbReference type="Proteomes" id="UP000093757">
    <property type="component" value="Unassembled WGS sequence"/>
</dbReference>
<dbReference type="Pfam" id="PF10708">
    <property type="entry name" value="DUF2510"/>
    <property type="match status" value="1"/>
</dbReference>
<comment type="caution">
    <text evidence="4">The sequence shown here is derived from an EMBL/GenBank/DDBJ whole genome shotgun (WGS) entry which is preliminary data.</text>
</comment>
<evidence type="ECO:0000256" key="1">
    <source>
        <dbReference type="SAM" id="MobiDB-lite"/>
    </source>
</evidence>
<proteinExistence type="predicted"/>